<dbReference type="RefSeq" id="YP_010175988.1">
    <property type="nucleotide sequence ID" value="NC_057985.1"/>
</dbReference>
<evidence type="ECO:0000256" key="2">
    <source>
        <dbReference type="ARBA" id="ARBA00010939"/>
    </source>
</evidence>
<evidence type="ECO:0000256" key="5">
    <source>
        <dbReference type="ARBA" id="ARBA00022917"/>
    </source>
</evidence>
<dbReference type="PANTHER" id="PTHR33370:SF1">
    <property type="entry name" value="TRANSLATION INITIATION FACTOR IF-1, CHLOROPLASTIC"/>
    <property type="match status" value="1"/>
</dbReference>
<keyword evidence="5 6" id="KW-0648">Protein biosynthesis</keyword>
<dbReference type="EMBL" id="MT767008">
    <property type="protein sequence ID" value="QSM35082.1"/>
    <property type="molecule type" value="Genomic_DNA"/>
</dbReference>
<keyword evidence="4 6" id="KW-0396">Initiation factor</keyword>
<dbReference type="AlphaFoldDB" id="A0A899L6T2"/>
<comment type="subunit">
    <text evidence="3">Component of the 30S ribosomal translation pre-initiation complex which assembles on the 30S ribosome in the order IF-2 and IF-3, IF-1 and N-formylmethionyl-tRNA(fMet); mRNA recruitment can occur at any time during PIC assembly.</text>
</comment>
<geneLocation type="chloroplast" evidence="8"/>
<dbReference type="GO" id="GO:0003743">
    <property type="term" value="F:translation initiation factor activity"/>
    <property type="evidence" value="ECO:0007669"/>
    <property type="project" value="UniProtKB-UniRule"/>
</dbReference>
<dbReference type="GO" id="GO:0005829">
    <property type="term" value="C:cytosol"/>
    <property type="evidence" value="ECO:0007669"/>
    <property type="project" value="TreeGrafter"/>
</dbReference>
<dbReference type="GO" id="GO:0003723">
    <property type="term" value="F:RNA binding"/>
    <property type="evidence" value="ECO:0007669"/>
    <property type="project" value="InterPro"/>
</dbReference>
<comment type="function">
    <text evidence="1">One of the essential components for the initiation of protein synthesis. Stabilizes the binding of IF-2 and IF-3 on the 30S subunit to which N-formylmethionyl-tRNA(fMet) subsequently binds. Helps modulate mRNA selection, yielding the 30S pre-initiation complex (PIC). Upon addition of the 50S ribosomal subunit IF-1, IF-2 and IF-3 are released leaving the mature 70S translation initiation complex.</text>
</comment>
<dbReference type="PANTHER" id="PTHR33370">
    <property type="entry name" value="TRANSLATION INITIATION FACTOR IF-1, CHLOROPLASTIC"/>
    <property type="match status" value="1"/>
</dbReference>
<protein>
    <submittedName>
        <fullName evidence="8">InfA</fullName>
    </submittedName>
</protein>
<evidence type="ECO:0000256" key="4">
    <source>
        <dbReference type="ARBA" id="ARBA00022540"/>
    </source>
</evidence>
<dbReference type="SUPFAM" id="SSF50249">
    <property type="entry name" value="Nucleic acid-binding proteins"/>
    <property type="match status" value="1"/>
</dbReference>
<organism evidence="8">
    <name type="scientific">Scleromitrion diffusum</name>
    <name type="common">Snake-needle grass</name>
    <name type="synonym">Oldenlandia diffusa</name>
    <dbReference type="NCBI Taxonomy" id="254027"/>
    <lineage>
        <taxon>Eukaryota</taxon>
        <taxon>Viridiplantae</taxon>
        <taxon>Streptophyta</taxon>
        <taxon>Embryophyta</taxon>
        <taxon>Tracheophyta</taxon>
        <taxon>Spermatophyta</taxon>
        <taxon>Magnoliopsida</taxon>
        <taxon>eudicotyledons</taxon>
        <taxon>Gunneridae</taxon>
        <taxon>Pentapetalae</taxon>
        <taxon>asterids</taxon>
        <taxon>lamiids</taxon>
        <taxon>Gentianales</taxon>
        <taxon>Rubiaceae</taxon>
        <taxon>Rubioideae</taxon>
        <taxon>Spermacoceae</taxon>
        <taxon>Hedyotis-Oldenlandia complex</taxon>
        <taxon>Scleromitrion</taxon>
    </lineage>
</organism>
<dbReference type="PROSITE" id="PS50832">
    <property type="entry name" value="S1_IF1_TYPE"/>
    <property type="match status" value="1"/>
</dbReference>
<keyword evidence="8" id="KW-0150">Chloroplast</keyword>
<proteinExistence type="inferred from homology"/>
<sequence length="86" mass="10102">MFRGPLDTEDTEGTILGSVSGKIRRSFLRILLGNRVKMEISHSDSSRRRTIYRLRNRDSKDKLVEHSLRENIIHDAQNCKKLIFFQ</sequence>
<dbReference type="InterPro" id="IPR012340">
    <property type="entry name" value="NA-bd_OB-fold"/>
</dbReference>
<dbReference type="Gene3D" id="2.40.50.140">
    <property type="entry name" value="Nucleic acid-binding proteins"/>
    <property type="match status" value="1"/>
</dbReference>
<evidence type="ECO:0000259" key="7">
    <source>
        <dbReference type="PROSITE" id="PS50832"/>
    </source>
</evidence>
<evidence type="ECO:0000256" key="3">
    <source>
        <dbReference type="ARBA" id="ARBA00011599"/>
    </source>
</evidence>
<evidence type="ECO:0000256" key="1">
    <source>
        <dbReference type="ARBA" id="ARBA00003935"/>
    </source>
</evidence>
<comment type="similarity">
    <text evidence="2">Belongs to the IF-1 family.</text>
</comment>
<gene>
    <name evidence="8" type="primary">infA</name>
</gene>
<dbReference type="InterPro" id="IPR004368">
    <property type="entry name" value="TIF_IF1"/>
</dbReference>
<evidence type="ECO:0000256" key="6">
    <source>
        <dbReference type="PROSITE-ProRule" id="PRU00181"/>
    </source>
</evidence>
<dbReference type="GO" id="GO:0043022">
    <property type="term" value="F:ribosome binding"/>
    <property type="evidence" value="ECO:0007669"/>
    <property type="project" value="TreeGrafter"/>
</dbReference>
<dbReference type="GeneID" id="67787961"/>
<reference evidence="8" key="1">
    <citation type="submission" date="2020-07" db="EMBL/GenBank/DDBJ databases">
        <authorList>
            <person name="Kong L.H."/>
            <person name="Yik H.Y."/>
            <person name="Shaw P.C."/>
        </authorList>
    </citation>
    <scope>NUCLEOTIDE SEQUENCE</scope>
</reference>
<keyword evidence="8" id="KW-0934">Plastid</keyword>
<evidence type="ECO:0000313" key="8">
    <source>
        <dbReference type="EMBL" id="QSM35082.1"/>
    </source>
</evidence>
<dbReference type="InterPro" id="IPR006196">
    <property type="entry name" value="RNA-binding_domain_S1_IF1"/>
</dbReference>
<feature type="domain" description="S1-like" evidence="7">
    <location>
        <begin position="14"/>
        <end position="55"/>
    </location>
</feature>
<name>A0A899L6T2_SCLDI</name>
<accession>A0A899L6T2</accession>